<keyword evidence="3" id="KW-1185">Reference proteome</keyword>
<evidence type="ECO:0000313" key="3">
    <source>
        <dbReference type="Proteomes" id="UP000569914"/>
    </source>
</evidence>
<sequence length="286" mass="32057">MVEPAESPSLVRRLADRLGLTVERRLAGGEWGAYLVTGADGDRLVLKIMPRHGTGIFERVQLAVRLTDRLRRNGYPIPRLRDHGRWQDEVYTVQEFVDGEVCPRLTAAHVRQVYELWRRHRGAAAPHGADWPAEFAAQRATGRRLCDRLAGTRQESLARRITAILDTAETANLRTSDLEHHDFHYRNLMVDGSRLVAVFDWEGARPGDSRRDLLRMASTAIGIGRLEPEARDLLRDLVQQEVPADVRTALGASLALGDLGFGTYAGAEPPEWILRSCAYLLDDLVP</sequence>
<dbReference type="Pfam" id="PF01636">
    <property type="entry name" value="APH"/>
    <property type="match status" value="1"/>
</dbReference>
<evidence type="ECO:0000313" key="2">
    <source>
        <dbReference type="EMBL" id="NYE71558.1"/>
    </source>
</evidence>
<dbReference type="SUPFAM" id="SSF56112">
    <property type="entry name" value="Protein kinase-like (PK-like)"/>
    <property type="match status" value="1"/>
</dbReference>
<dbReference type="EMBL" id="JACCBU010000001">
    <property type="protein sequence ID" value="NYE71558.1"/>
    <property type="molecule type" value="Genomic_DNA"/>
</dbReference>
<dbReference type="Gene3D" id="3.90.1200.10">
    <property type="match status" value="1"/>
</dbReference>
<name>A0A7Y9I7J0_9ACTN</name>
<feature type="domain" description="Aminoglycoside phosphotransferase" evidence="1">
    <location>
        <begin position="32"/>
        <end position="236"/>
    </location>
</feature>
<dbReference type="AlphaFoldDB" id="A0A7Y9I7J0"/>
<dbReference type="GO" id="GO:0016301">
    <property type="term" value="F:kinase activity"/>
    <property type="evidence" value="ECO:0007669"/>
    <property type="project" value="UniProtKB-KW"/>
</dbReference>
<dbReference type="RefSeq" id="WP_179751789.1">
    <property type="nucleotide sequence ID" value="NZ_JACCBU010000001.1"/>
</dbReference>
<dbReference type="InterPro" id="IPR002575">
    <property type="entry name" value="Aminoglycoside_PTrfase"/>
</dbReference>
<comment type="caution">
    <text evidence="2">The sequence shown here is derived from an EMBL/GenBank/DDBJ whole genome shotgun (WGS) entry which is preliminary data.</text>
</comment>
<keyword evidence="2" id="KW-0418">Kinase</keyword>
<proteinExistence type="predicted"/>
<dbReference type="InterPro" id="IPR011009">
    <property type="entry name" value="Kinase-like_dom_sf"/>
</dbReference>
<keyword evidence="2" id="KW-0808">Transferase</keyword>
<dbReference type="Proteomes" id="UP000569914">
    <property type="component" value="Unassembled WGS sequence"/>
</dbReference>
<evidence type="ECO:0000259" key="1">
    <source>
        <dbReference type="Pfam" id="PF01636"/>
    </source>
</evidence>
<reference evidence="2 3" key="1">
    <citation type="submission" date="2020-07" db="EMBL/GenBank/DDBJ databases">
        <title>Sequencing the genomes of 1000 actinobacteria strains.</title>
        <authorList>
            <person name="Klenk H.-P."/>
        </authorList>
    </citation>
    <scope>NUCLEOTIDE SEQUENCE [LARGE SCALE GENOMIC DNA]</scope>
    <source>
        <strain evidence="2 3">DSM 22083</strain>
    </source>
</reference>
<protein>
    <submittedName>
        <fullName evidence="2">Aminoglycoside phosphotransferase (APT) family kinase protein</fullName>
    </submittedName>
</protein>
<gene>
    <name evidence="2" type="ORF">BKA15_002887</name>
</gene>
<organism evidence="2 3">
    <name type="scientific">Microlunatus parietis</name>
    <dbReference type="NCBI Taxonomy" id="682979"/>
    <lineage>
        <taxon>Bacteria</taxon>
        <taxon>Bacillati</taxon>
        <taxon>Actinomycetota</taxon>
        <taxon>Actinomycetes</taxon>
        <taxon>Propionibacteriales</taxon>
        <taxon>Propionibacteriaceae</taxon>
        <taxon>Microlunatus</taxon>
    </lineage>
</organism>
<accession>A0A7Y9I7J0</accession>